<evidence type="ECO:0000313" key="3">
    <source>
        <dbReference type="EMBL" id="MBQ0929815.1"/>
    </source>
</evidence>
<dbReference type="RefSeq" id="WP_210852060.1">
    <property type="nucleotide sequence ID" value="NZ_JAGQDD010000002.1"/>
</dbReference>
<comment type="caution">
    <text evidence="3">The sequence shown here is derived from an EMBL/GenBank/DDBJ whole genome shotgun (WGS) entry which is preliminary data.</text>
</comment>
<evidence type="ECO:0000313" key="4">
    <source>
        <dbReference type="Proteomes" id="UP000676246"/>
    </source>
</evidence>
<evidence type="ECO:0000259" key="2">
    <source>
        <dbReference type="SMART" id="SM00327"/>
    </source>
</evidence>
<dbReference type="Proteomes" id="UP000676246">
    <property type="component" value="Unassembled WGS sequence"/>
</dbReference>
<dbReference type="AlphaFoldDB" id="A0A940Y7U5"/>
<keyword evidence="1" id="KW-0812">Transmembrane</keyword>
<organism evidence="3 4">
    <name type="scientific">Ideonella alba</name>
    <dbReference type="NCBI Taxonomy" id="2824118"/>
    <lineage>
        <taxon>Bacteria</taxon>
        <taxon>Pseudomonadati</taxon>
        <taxon>Pseudomonadota</taxon>
        <taxon>Betaproteobacteria</taxon>
        <taxon>Burkholderiales</taxon>
        <taxon>Sphaerotilaceae</taxon>
        <taxon>Ideonella</taxon>
    </lineage>
</organism>
<keyword evidence="1" id="KW-0472">Membrane</keyword>
<name>A0A940Y7U5_9BURK</name>
<dbReference type="InterPro" id="IPR002035">
    <property type="entry name" value="VWF_A"/>
</dbReference>
<protein>
    <submittedName>
        <fullName evidence="3">VWA domain-containing protein</fullName>
    </submittedName>
</protein>
<evidence type="ECO:0000256" key="1">
    <source>
        <dbReference type="SAM" id="Phobius"/>
    </source>
</evidence>
<keyword evidence="4" id="KW-1185">Reference proteome</keyword>
<dbReference type="SMART" id="SM00327">
    <property type="entry name" value="VWA"/>
    <property type="match status" value="1"/>
</dbReference>
<dbReference type="Pfam" id="PF13519">
    <property type="entry name" value="VWA_2"/>
    <property type="match status" value="1"/>
</dbReference>
<dbReference type="Gene3D" id="3.40.50.410">
    <property type="entry name" value="von Willebrand factor, type A domain"/>
    <property type="match status" value="1"/>
</dbReference>
<dbReference type="InterPro" id="IPR036465">
    <property type="entry name" value="vWFA_dom_sf"/>
</dbReference>
<feature type="domain" description="VWFA" evidence="2">
    <location>
        <begin position="88"/>
        <end position="283"/>
    </location>
</feature>
<feature type="transmembrane region" description="Helical" evidence="1">
    <location>
        <begin position="53"/>
        <end position="73"/>
    </location>
</feature>
<dbReference type="SUPFAM" id="SSF53300">
    <property type="entry name" value="vWA-like"/>
    <property type="match status" value="1"/>
</dbReference>
<dbReference type="EMBL" id="JAGQDD010000002">
    <property type="protein sequence ID" value="MBQ0929815.1"/>
    <property type="molecule type" value="Genomic_DNA"/>
</dbReference>
<keyword evidence="1" id="KW-1133">Transmembrane helix</keyword>
<proteinExistence type="predicted"/>
<dbReference type="CDD" id="cd00198">
    <property type="entry name" value="vWFA"/>
    <property type="match status" value="1"/>
</dbReference>
<accession>A0A940Y7U5</accession>
<sequence>MSALDWLGFVHPGWLWALPLALLPWGVPGAAVLRPLRFAHLALWPADAASRALALALRAASSLGLAAMLLALAQPYRPAYEVQREGRGAEIVLLLDRSRSMDQSPMGSTGPMAGYTPTYGVTARHSAEERLTKAQLARRELSAFVARRPQDRFAMMVFSSRPLKVLGFTEKPAAIQAAIEAGAIGRGIGNTDIGAAVLGGLSLFEQRAYTGSRVLMLVSDGGDHLEVETRDAIAQALARHRVRLVWIYLRAPQSPGLEVEPGSDAEAANTVPEVFLHRFFRSLKTPYKAYEAGSPEALQQAIADVERLENLPITTTDTVPRRDLTGACLGLALVCALALGWAARKELPAWA</sequence>
<gene>
    <name evidence="3" type="ORF">KAK03_04885</name>
</gene>
<feature type="transmembrane region" description="Helical" evidence="1">
    <location>
        <begin position="14"/>
        <end position="33"/>
    </location>
</feature>
<reference evidence="3 4" key="1">
    <citation type="submission" date="2021-04" db="EMBL/GenBank/DDBJ databases">
        <title>The genome sequence of Ideonella sp. 3Y2.</title>
        <authorList>
            <person name="Liu Y."/>
        </authorList>
    </citation>
    <scope>NUCLEOTIDE SEQUENCE [LARGE SCALE GENOMIC DNA]</scope>
    <source>
        <strain evidence="3 4">3Y2</strain>
    </source>
</reference>